<feature type="transmembrane region" description="Helical" evidence="1">
    <location>
        <begin position="92"/>
        <end position="110"/>
    </location>
</feature>
<reference evidence="2 3" key="1">
    <citation type="submission" date="2021-02" db="EMBL/GenBank/DDBJ databases">
        <title>Cotonvirus japonicus, which uses Golgi apparatus of host cells for its virion factory, phylogenetically links tailed tupanvirus and icosahedral mimivirus.</title>
        <authorList>
            <person name="Takahashi H."/>
            <person name="Fukaya S."/>
            <person name="Song C."/>
            <person name="Murata K."/>
            <person name="Takemura M."/>
        </authorList>
    </citation>
    <scope>NUCLEOTIDE SEQUENCE [LARGE SCALE GENOMIC DNA]</scope>
</reference>
<name>A0ABM7NRV3_9VIRU</name>
<evidence type="ECO:0000313" key="3">
    <source>
        <dbReference type="Proteomes" id="UP001321479"/>
    </source>
</evidence>
<keyword evidence="3" id="KW-1185">Reference proteome</keyword>
<organism evidence="2 3">
    <name type="scientific">Cotonvirus japonicus</name>
    <dbReference type="NCBI Taxonomy" id="2811091"/>
    <lineage>
        <taxon>Viruses</taxon>
        <taxon>Varidnaviria</taxon>
        <taxon>Bamfordvirae</taxon>
        <taxon>Nucleocytoviricota</taxon>
        <taxon>Megaviricetes</taxon>
        <taxon>Imitervirales</taxon>
        <taxon>Mimiviridae</taxon>
        <taxon>Megamimivirinae</taxon>
        <taxon>Cotonvirus</taxon>
        <taxon>Cotonvirus japonicum</taxon>
    </lineage>
</organism>
<feature type="transmembrane region" description="Helical" evidence="1">
    <location>
        <begin position="32"/>
        <end position="51"/>
    </location>
</feature>
<accession>A0ABM7NRV3</accession>
<feature type="transmembrane region" description="Helical" evidence="1">
    <location>
        <begin position="63"/>
        <end position="85"/>
    </location>
</feature>
<evidence type="ECO:0000256" key="1">
    <source>
        <dbReference type="SAM" id="Phobius"/>
    </source>
</evidence>
<feature type="transmembrane region" description="Helical" evidence="1">
    <location>
        <begin position="144"/>
        <end position="168"/>
    </location>
</feature>
<keyword evidence="1" id="KW-0472">Membrane</keyword>
<feature type="transmembrane region" description="Helical" evidence="1">
    <location>
        <begin position="6"/>
        <end position="23"/>
    </location>
</feature>
<protein>
    <submittedName>
        <fullName evidence="2">Uncharacterized protein</fullName>
    </submittedName>
</protein>
<keyword evidence="1" id="KW-1133">Transmembrane helix</keyword>
<sequence>MCWSQEVSLITFVIIIGGCIYLYKRNRPNDRWIAIFAGIVAMIQLAEFFMWSDLNCGRINRYASIFALFILVLEPLTNIISGLLFSDNSNKILLKLLLVTYIFFVVVIFFKQQNQSIMWCGTSPCGSHSAIDGFFIKKSCNLKWIFMDSFGICTSIIWVLFLLVPFLAMKPKSQGIFFVIVGILTLIMAMSANNAARGSLWCWLAIFLIFFKILW</sequence>
<dbReference type="Proteomes" id="UP001321479">
    <property type="component" value="Segment"/>
</dbReference>
<dbReference type="RefSeq" id="YP_010841500.1">
    <property type="nucleotide sequence ID" value="NC_079139.1"/>
</dbReference>
<evidence type="ECO:0000313" key="2">
    <source>
        <dbReference type="EMBL" id="BCS82892.1"/>
    </source>
</evidence>
<proteinExistence type="predicted"/>
<keyword evidence="1" id="KW-0812">Transmembrane</keyword>
<dbReference type="GeneID" id="80558097"/>
<dbReference type="EMBL" id="AP024483">
    <property type="protein sequence ID" value="BCS82892.1"/>
    <property type="molecule type" value="Genomic_DNA"/>
</dbReference>
<feature type="transmembrane region" description="Helical" evidence="1">
    <location>
        <begin position="175"/>
        <end position="192"/>
    </location>
</feature>
<feature type="transmembrane region" description="Helical" evidence="1">
    <location>
        <begin position="198"/>
        <end position="214"/>
    </location>
</feature>